<protein>
    <submittedName>
        <fullName evidence="2">Uncharacterized protein</fullName>
    </submittedName>
</protein>
<reference evidence="2 3" key="1">
    <citation type="journal article" date="2018" name="Nat. Ecol. Evol.">
        <title>Shark genomes provide insights into elasmobranch evolution and the origin of vertebrates.</title>
        <authorList>
            <person name="Hara Y"/>
            <person name="Yamaguchi K"/>
            <person name="Onimaru K"/>
            <person name="Kadota M"/>
            <person name="Koyanagi M"/>
            <person name="Keeley SD"/>
            <person name="Tatsumi K"/>
            <person name="Tanaka K"/>
            <person name="Motone F"/>
            <person name="Kageyama Y"/>
            <person name="Nozu R"/>
            <person name="Adachi N"/>
            <person name="Nishimura O"/>
            <person name="Nakagawa R"/>
            <person name="Tanegashima C"/>
            <person name="Kiyatake I"/>
            <person name="Matsumoto R"/>
            <person name="Murakumo K"/>
            <person name="Nishida K"/>
            <person name="Terakita A"/>
            <person name="Kuratani S"/>
            <person name="Sato K"/>
            <person name="Hyodo S Kuraku.S."/>
        </authorList>
    </citation>
    <scope>NUCLEOTIDE SEQUENCE [LARGE SCALE GENOMIC DNA]</scope>
</reference>
<keyword evidence="3" id="KW-1185">Reference proteome</keyword>
<evidence type="ECO:0000256" key="1">
    <source>
        <dbReference type="SAM" id="MobiDB-lite"/>
    </source>
</evidence>
<accession>A0A401Q6M8</accession>
<proteinExistence type="predicted"/>
<feature type="region of interest" description="Disordered" evidence="1">
    <location>
        <begin position="37"/>
        <end position="64"/>
    </location>
</feature>
<dbReference type="Proteomes" id="UP000288216">
    <property type="component" value="Unassembled WGS sequence"/>
</dbReference>
<feature type="compositionally biased region" description="Basic and acidic residues" evidence="1">
    <location>
        <begin position="39"/>
        <end position="64"/>
    </location>
</feature>
<sequence length="64" mass="7309">AGRRIPGKFLEMDGVGNAVQKKTADLEHMAEVLITGEQLSKEQQTRNGRRDLGRKQKREKNSFR</sequence>
<evidence type="ECO:0000313" key="3">
    <source>
        <dbReference type="Proteomes" id="UP000288216"/>
    </source>
</evidence>
<dbReference type="AlphaFoldDB" id="A0A401Q6M8"/>
<comment type="caution">
    <text evidence="2">The sequence shown here is derived from an EMBL/GenBank/DDBJ whole genome shotgun (WGS) entry which is preliminary data.</text>
</comment>
<feature type="non-terminal residue" evidence="2">
    <location>
        <position position="1"/>
    </location>
</feature>
<name>A0A401Q6M8_SCYTO</name>
<organism evidence="2 3">
    <name type="scientific">Scyliorhinus torazame</name>
    <name type="common">Cloudy catshark</name>
    <name type="synonym">Catulus torazame</name>
    <dbReference type="NCBI Taxonomy" id="75743"/>
    <lineage>
        <taxon>Eukaryota</taxon>
        <taxon>Metazoa</taxon>
        <taxon>Chordata</taxon>
        <taxon>Craniata</taxon>
        <taxon>Vertebrata</taxon>
        <taxon>Chondrichthyes</taxon>
        <taxon>Elasmobranchii</taxon>
        <taxon>Galeomorphii</taxon>
        <taxon>Galeoidea</taxon>
        <taxon>Carcharhiniformes</taxon>
        <taxon>Scyliorhinidae</taxon>
        <taxon>Scyliorhinus</taxon>
    </lineage>
</organism>
<dbReference type="EMBL" id="BFAA01019963">
    <property type="protein sequence ID" value="GCB81054.1"/>
    <property type="molecule type" value="Genomic_DNA"/>
</dbReference>
<gene>
    <name evidence="2" type="ORF">scyTo_0021772</name>
</gene>
<evidence type="ECO:0000313" key="2">
    <source>
        <dbReference type="EMBL" id="GCB81054.1"/>
    </source>
</evidence>